<dbReference type="Gene3D" id="3.40.190.290">
    <property type="match status" value="1"/>
</dbReference>
<keyword evidence="7" id="KW-1185">Reference proteome</keyword>
<name>A0ABP8JBT9_9MICO</name>
<accession>A0ABP8JBT9</accession>
<comment type="similarity">
    <text evidence="1">Belongs to the LysR transcriptional regulatory family.</text>
</comment>
<dbReference type="SUPFAM" id="SSF46785">
    <property type="entry name" value="Winged helix' DNA-binding domain"/>
    <property type="match status" value="1"/>
</dbReference>
<evidence type="ECO:0000256" key="3">
    <source>
        <dbReference type="ARBA" id="ARBA00023125"/>
    </source>
</evidence>
<dbReference type="RefSeq" id="WP_345030758.1">
    <property type="nucleotide sequence ID" value="NZ_BAABGL010000006.1"/>
</dbReference>
<comment type="caution">
    <text evidence="6">The sequence shown here is derived from an EMBL/GenBank/DDBJ whole genome shotgun (WGS) entry which is preliminary data.</text>
</comment>
<proteinExistence type="inferred from homology"/>
<dbReference type="InterPro" id="IPR036390">
    <property type="entry name" value="WH_DNA-bd_sf"/>
</dbReference>
<sequence length="306" mass="32390">MELQQMRYVVAVAEERSFTRAAERCFVVQSALSHQIKALEHELGVTLFARSSRRVEPTPAGRAFLPQARASLEAAERAVADSAAAIGRISGTLTLGVIPTVTALDIAATLGAFHRAHPEVRITLRGGGSDTFASAIADGRMDVAVLGLPDTGPPQGVASRVLARQRHVAVVSSHHRLAGRKRIELADLAGEAFVDFAQGTPGRTQSDLAFRAAGLRREVAFEAMSAELILDLVREDLVVTLLPPAVVPEDPGLSTVTVAGGPTRIEYLAWSGFNPSPAALAFLGGIQPPECRGGIFIRREGRSVGP</sequence>
<keyword evidence="4" id="KW-0804">Transcription</keyword>
<dbReference type="PRINTS" id="PR00039">
    <property type="entry name" value="HTHLYSR"/>
</dbReference>
<evidence type="ECO:0000256" key="1">
    <source>
        <dbReference type="ARBA" id="ARBA00009437"/>
    </source>
</evidence>
<evidence type="ECO:0000313" key="6">
    <source>
        <dbReference type="EMBL" id="GAA4388083.1"/>
    </source>
</evidence>
<keyword evidence="2" id="KW-0805">Transcription regulation</keyword>
<evidence type="ECO:0000256" key="2">
    <source>
        <dbReference type="ARBA" id="ARBA00023015"/>
    </source>
</evidence>
<dbReference type="EMBL" id="BAABGL010000006">
    <property type="protein sequence ID" value="GAA4388083.1"/>
    <property type="molecule type" value="Genomic_DNA"/>
</dbReference>
<dbReference type="Gene3D" id="1.10.10.10">
    <property type="entry name" value="Winged helix-like DNA-binding domain superfamily/Winged helix DNA-binding domain"/>
    <property type="match status" value="1"/>
</dbReference>
<protein>
    <submittedName>
        <fullName evidence="6">LysR family transcriptional regulator</fullName>
    </submittedName>
</protein>
<reference evidence="7" key="1">
    <citation type="journal article" date="2019" name="Int. J. Syst. Evol. Microbiol.">
        <title>The Global Catalogue of Microorganisms (GCM) 10K type strain sequencing project: providing services to taxonomists for standard genome sequencing and annotation.</title>
        <authorList>
            <consortium name="The Broad Institute Genomics Platform"/>
            <consortium name="The Broad Institute Genome Sequencing Center for Infectious Disease"/>
            <person name="Wu L."/>
            <person name="Ma J."/>
        </authorList>
    </citation>
    <scope>NUCLEOTIDE SEQUENCE [LARGE SCALE GENOMIC DNA]</scope>
    <source>
        <strain evidence="7">JCM 17808</strain>
    </source>
</reference>
<dbReference type="InterPro" id="IPR036388">
    <property type="entry name" value="WH-like_DNA-bd_sf"/>
</dbReference>
<organism evidence="6 7">
    <name type="scientific">Brevibacterium pityocampae</name>
    <dbReference type="NCBI Taxonomy" id="506594"/>
    <lineage>
        <taxon>Bacteria</taxon>
        <taxon>Bacillati</taxon>
        <taxon>Actinomycetota</taxon>
        <taxon>Actinomycetes</taxon>
        <taxon>Micrococcales</taxon>
        <taxon>Brevibacteriaceae</taxon>
        <taxon>Brevibacterium</taxon>
    </lineage>
</organism>
<dbReference type="InterPro" id="IPR005119">
    <property type="entry name" value="LysR_subst-bd"/>
</dbReference>
<evidence type="ECO:0000256" key="4">
    <source>
        <dbReference type="ARBA" id="ARBA00023163"/>
    </source>
</evidence>
<dbReference type="Pfam" id="PF00126">
    <property type="entry name" value="HTH_1"/>
    <property type="match status" value="1"/>
</dbReference>
<feature type="domain" description="HTH lysR-type" evidence="5">
    <location>
        <begin position="1"/>
        <end position="58"/>
    </location>
</feature>
<gene>
    <name evidence="6" type="ORF">GCM10023167_12490</name>
</gene>
<keyword evidence="3" id="KW-0238">DNA-binding</keyword>
<dbReference type="SUPFAM" id="SSF53850">
    <property type="entry name" value="Periplasmic binding protein-like II"/>
    <property type="match status" value="1"/>
</dbReference>
<dbReference type="InterPro" id="IPR000847">
    <property type="entry name" value="LysR_HTH_N"/>
</dbReference>
<dbReference type="PROSITE" id="PS50931">
    <property type="entry name" value="HTH_LYSR"/>
    <property type="match status" value="1"/>
</dbReference>
<evidence type="ECO:0000313" key="7">
    <source>
        <dbReference type="Proteomes" id="UP001500642"/>
    </source>
</evidence>
<evidence type="ECO:0000259" key="5">
    <source>
        <dbReference type="PROSITE" id="PS50931"/>
    </source>
</evidence>
<dbReference type="CDD" id="cd08436">
    <property type="entry name" value="PBP2_LTTR_like_3"/>
    <property type="match status" value="1"/>
</dbReference>
<dbReference type="Pfam" id="PF03466">
    <property type="entry name" value="LysR_substrate"/>
    <property type="match status" value="1"/>
</dbReference>
<dbReference type="PANTHER" id="PTHR30346">
    <property type="entry name" value="TRANSCRIPTIONAL DUAL REGULATOR HCAR-RELATED"/>
    <property type="match status" value="1"/>
</dbReference>
<dbReference type="PANTHER" id="PTHR30346:SF30">
    <property type="entry name" value="SMALL NEUTRAL PROTEASE REGULATORY PROTEIN"/>
    <property type="match status" value="1"/>
</dbReference>
<dbReference type="Proteomes" id="UP001500642">
    <property type="component" value="Unassembled WGS sequence"/>
</dbReference>